<accession>A0AAV1QQ77</accession>
<dbReference type="Gene3D" id="3.30.420.10">
    <property type="entry name" value="Ribonuclease H-like superfamily/Ribonuclease H"/>
    <property type="match status" value="1"/>
</dbReference>
<keyword evidence="2" id="KW-0378">Hydrolase</keyword>
<dbReference type="InterPro" id="IPR036397">
    <property type="entry name" value="RNaseH_sf"/>
</dbReference>
<dbReference type="GO" id="GO:0005634">
    <property type="term" value="C:nucleus"/>
    <property type="evidence" value="ECO:0007669"/>
    <property type="project" value="TreeGrafter"/>
</dbReference>
<evidence type="ECO:0000313" key="4">
    <source>
        <dbReference type="Proteomes" id="UP001314170"/>
    </source>
</evidence>
<dbReference type="InterPro" id="IPR012337">
    <property type="entry name" value="RNaseH-like_sf"/>
</dbReference>
<dbReference type="PANTHER" id="PTHR13620:SF75">
    <property type="entry name" value="UBIQUITIN-LIKE DOMAIN-CONTAINING PROTEIN"/>
    <property type="match status" value="1"/>
</dbReference>
<reference evidence="3 4" key="1">
    <citation type="submission" date="2024-01" db="EMBL/GenBank/DDBJ databases">
        <authorList>
            <person name="Waweru B."/>
        </authorList>
    </citation>
    <scope>NUCLEOTIDE SEQUENCE [LARGE SCALE GENOMIC DNA]</scope>
</reference>
<dbReference type="GO" id="GO:0003676">
    <property type="term" value="F:nucleic acid binding"/>
    <property type="evidence" value="ECO:0007669"/>
    <property type="project" value="InterPro"/>
</dbReference>
<dbReference type="InterPro" id="IPR051132">
    <property type="entry name" value="3-5_Exonuclease_domain"/>
</dbReference>
<dbReference type="EMBL" id="CAWUPB010000131">
    <property type="protein sequence ID" value="CAK7323716.1"/>
    <property type="molecule type" value="Genomic_DNA"/>
</dbReference>
<evidence type="ECO:0000313" key="3">
    <source>
        <dbReference type="EMBL" id="CAK7323716.1"/>
    </source>
</evidence>
<dbReference type="SUPFAM" id="SSF53098">
    <property type="entry name" value="Ribonuclease H-like"/>
    <property type="match status" value="1"/>
</dbReference>
<gene>
    <name evidence="3" type="ORF">DCAF_LOCUS1345</name>
</gene>
<evidence type="ECO:0000256" key="2">
    <source>
        <dbReference type="ARBA" id="ARBA00022801"/>
    </source>
</evidence>
<keyword evidence="1" id="KW-0540">Nuclease</keyword>
<dbReference type="GO" id="GO:0008408">
    <property type="term" value="F:3'-5' exonuclease activity"/>
    <property type="evidence" value="ECO:0007669"/>
    <property type="project" value="TreeGrafter"/>
</dbReference>
<organism evidence="3 4">
    <name type="scientific">Dovyalis caffra</name>
    <dbReference type="NCBI Taxonomy" id="77055"/>
    <lineage>
        <taxon>Eukaryota</taxon>
        <taxon>Viridiplantae</taxon>
        <taxon>Streptophyta</taxon>
        <taxon>Embryophyta</taxon>
        <taxon>Tracheophyta</taxon>
        <taxon>Spermatophyta</taxon>
        <taxon>Magnoliopsida</taxon>
        <taxon>eudicotyledons</taxon>
        <taxon>Gunneridae</taxon>
        <taxon>Pentapetalae</taxon>
        <taxon>rosids</taxon>
        <taxon>fabids</taxon>
        <taxon>Malpighiales</taxon>
        <taxon>Salicaceae</taxon>
        <taxon>Flacourtieae</taxon>
        <taxon>Dovyalis</taxon>
    </lineage>
</organism>
<dbReference type="GO" id="GO:0005737">
    <property type="term" value="C:cytoplasm"/>
    <property type="evidence" value="ECO:0007669"/>
    <property type="project" value="TreeGrafter"/>
</dbReference>
<dbReference type="AlphaFoldDB" id="A0AAV1QQ77"/>
<name>A0AAV1QQ77_9ROSI</name>
<protein>
    <submittedName>
        <fullName evidence="3">Uncharacterized protein</fullName>
    </submittedName>
</protein>
<evidence type="ECO:0000256" key="1">
    <source>
        <dbReference type="ARBA" id="ARBA00022722"/>
    </source>
</evidence>
<proteinExistence type="predicted"/>
<keyword evidence="4" id="KW-1185">Reference proteome</keyword>
<comment type="caution">
    <text evidence="3">The sequence shown here is derived from an EMBL/GenBank/DDBJ whole genome shotgun (WGS) entry which is preliminary data.</text>
</comment>
<dbReference type="Proteomes" id="UP001314170">
    <property type="component" value="Unassembled WGS sequence"/>
</dbReference>
<dbReference type="PANTHER" id="PTHR13620">
    <property type="entry name" value="3-5 EXONUCLEASE"/>
    <property type="match status" value="1"/>
</dbReference>
<sequence>MDPPIPMSPQSTENNQTRNEITITEMQLNTGENQREFRLKIGDRPSIHVTVTPSATVVDQWITQTVNYDMQKLVGRLLVGLGVRWFENNHNADTLQLCVGDRCLIFQLTRADAVPLNFRSFLMDKRINFVGIHNSEHKQKLLHSRHRLEISNRVFDLRFHAKDNNGNSLQYTPAGMIKQQYLSLRANVVSLKDHHRIWSAVNLTLKQIKFACIDAYAPYRLGMCVAASEFEVDG</sequence>